<protein>
    <submittedName>
        <fullName evidence="1">Uncharacterized protein</fullName>
    </submittedName>
</protein>
<proteinExistence type="predicted"/>
<evidence type="ECO:0000313" key="1">
    <source>
        <dbReference type="EMBL" id="KAJ1126677.1"/>
    </source>
</evidence>
<dbReference type="Proteomes" id="UP001066276">
    <property type="component" value="Chromosome 7"/>
</dbReference>
<comment type="caution">
    <text evidence="1">The sequence shown here is derived from an EMBL/GenBank/DDBJ whole genome shotgun (WGS) entry which is preliminary data.</text>
</comment>
<evidence type="ECO:0000313" key="2">
    <source>
        <dbReference type="Proteomes" id="UP001066276"/>
    </source>
</evidence>
<keyword evidence="2" id="KW-1185">Reference proteome</keyword>
<sequence>MEFHILQSELLKAAVPFISCALRTQSCQEAQEIRQARDSHPSRALICRLGLGPSLCGTGARDALRPGGSARRP</sequence>
<name>A0AAV7PHI2_PLEWA</name>
<gene>
    <name evidence="1" type="ORF">NDU88_005083</name>
</gene>
<accession>A0AAV7PHI2</accession>
<dbReference type="AlphaFoldDB" id="A0AAV7PHI2"/>
<dbReference type="EMBL" id="JANPWB010000011">
    <property type="protein sequence ID" value="KAJ1126677.1"/>
    <property type="molecule type" value="Genomic_DNA"/>
</dbReference>
<organism evidence="1 2">
    <name type="scientific">Pleurodeles waltl</name>
    <name type="common">Iberian ribbed newt</name>
    <dbReference type="NCBI Taxonomy" id="8319"/>
    <lineage>
        <taxon>Eukaryota</taxon>
        <taxon>Metazoa</taxon>
        <taxon>Chordata</taxon>
        <taxon>Craniata</taxon>
        <taxon>Vertebrata</taxon>
        <taxon>Euteleostomi</taxon>
        <taxon>Amphibia</taxon>
        <taxon>Batrachia</taxon>
        <taxon>Caudata</taxon>
        <taxon>Salamandroidea</taxon>
        <taxon>Salamandridae</taxon>
        <taxon>Pleurodelinae</taxon>
        <taxon>Pleurodeles</taxon>
    </lineage>
</organism>
<reference evidence="1" key="1">
    <citation type="journal article" date="2022" name="bioRxiv">
        <title>Sequencing and chromosome-scale assembly of the giantPleurodeles waltlgenome.</title>
        <authorList>
            <person name="Brown T."/>
            <person name="Elewa A."/>
            <person name="Iarovenko S."/>
            <person name="Subramanian E."/>
            <person name="Araus A.J."/>
            <person name="Petzold A."/>
            <person name="Susuki M."/>
            <person name="Suzuki K.-i.T."/>
            <person name="Hayashi T."/>
            <person name="Toyoda A."/>
            <person name="Oliveira C."/>
            <person name="Osipova E."/>
            <person name="Leigh N.D."/>
            <person name="Simon A."/>
            <person name="Yun M.H."/>
        </authorList>
    </citation>
    <scope>NUCLEOTIDE SEQUENCE</scope>
    <source>
        <strain evidence="1">20211129_DDA</strain>
        <tissue evidence="1">Liver</tissue>
    </source>
</reference>